<dbReference type="PANTHER" id="PTHR45528">
    <property type="entry name" value="SENSOR HISTIDINE KINASE CPXA"/>
    <property type="match status" value="1"/>
</dbReference>
<evidence type="ECO:0000259" key="15">
    <source>
        <dbReference type="PROSITE" id="PS50885"/>
    </source>
</evidence>
<gene>
    <name evidence="16" type="ORF">Q604_UNBC10547G0001</name>
</gene>
<evidence type="ECO:0000256" key="12">
    <source>
        <dbReference type="ARBA" id="ARBA00023012"/>
    </source>
</evidence>
<evidence type="ECO:0000256" key="10">
    <source>
        <dbReference type="ARBA" id="ARBA00022840"/>
    </source>
</evidence>
<evidence type="ECO:0000256" key="14">
    <source>
        <dbReference type="SAM" id="Phobius"/>
    </source>
</evidence>
<comment type="caution">
    <text evidence="16">The sequence shown here is derived from an EMBL/GenBank/DDBJ whole genome shotgun (WGS) entry which is preliminary data.</text>
</comment>
<reference evidence="16" key="1">
    <citation type="submission" date="2013-12" db="EMBL/GenBank/DDBJ databases">
        <title>A Varibaculum cambriense genome reconstructed from a premature infant gut community with otherwise low bacterial novelty that shifts toward anaerobic metabolism during the third week of life.</title>
        <authorList>
            <person name="Brown C.T."/>
            <person name="Sharon I."/>
            <person name="Thomas B.C."/>
            <person name="Castelle C.J."/>
            <person name="Morowitz M.J."/>
            <person name="Banfield J.F."/>
        </authorList>
    </citation>
    <scope>NUCLEOTIDE SEQUENCE</scope>
</reference>
<evidence type="ECO:0000256" key="9">
    <source>
        <dbReference type="ARBA" id="ARBA00022777"/>
    </source>
</evidence>
<comment type="catalytic activity">
    <reaction evidence="1">
        <text>ATP + protein L-histidine = ADP + protein N-phospho-L-histidine.</text>
        <dbReference type="EC" id="2.7.13.3"/>
    </reaction>
</comment>
<dbReference type="CDD" id="cd00082">
    <property type="entry name" value="HisKA"/>
    <property type="match status" value="1"/>
</dbReference>
<dbReference type="GO" id="GO:0000155">
    <property type="term" value="F:phosphorelay sensor kinase activity"/>
    <property type="evidence" value="ECO:0007669"/>
    <property type="project" value="InterPro"/>
</dbReference>
<evidence type="ECO:0000256" key="4">
    <source>
        <dbReference type="ARBA" id="ARBA00022475"/>
    </source>
</evidence>
<evidence type="ECO:0000313" key="16">
    <source>
        <dbReference type="EMBL" id="ETJ35046.1"/>
    </source>
</evidence>
<dbReference type="Gene3D" id="1.10.8.500">
    <property type="entry name" value="HAMP domain in histidine kinase"/>
    <property type="match status" value="1"/>
</dbReference>
<dbReference type="Pfam" id="PF00672">
    <property type="entry name" value="HAMP"/>
    <property type="match status" value="1"/>
</dbReference>
<evidence type="ECO:0000256" key="5">
    <source>
        <dbReference type="ARBA" id="ARBA00022553"/>
    </source>
</evidence>
<dbReference type="InterPro" id="IPR036097">
    <property type="entry name" value="HisK_dim/P_sf"/>
</dbReference>
<dbReference type="InterPro" id="IPR050398">
    <property type="entry name" value="HssS/ArlS-like"/>
</dbReference>
<proteinExistence type="predicted"/>
<keyword evidence="6" id="KW-0808">Transferase</keyword>
<dbReference type="SMART" id="SM00388">
    <property type="entry name" value="HisKA"/>
    <property type="match status" value="1"/>
</dbReference>
<keyword evidence="13 14" id="KW-0472">Membrane</keyword>
<keyword evidence="8" id="KW-0547">Nucleotide-binding</keyword>
<dbReference type="GO" id="GO:0005524">
    <property type="term" value="F:ATP binding"/>
    <property type="evidence" value="ECO:0007669"/>
    <property type="project" value="UniProtKB-KW"/>
</dbReference>
<dbReference type="GO" id="GO:0005886">
    <property type="term" value="C:plasma membrane"/>
    <property type="evidence" value="ECO:0007669"/>
    <property type="project" value="UniProtKB-SubCell"/>
</dbReference>
<evidence type="ECO:0000256" key="1">
    <source>
        <dbReference type="ARBA" id="ARBA00000085"/>
    </source>
</evidence>
<keyword evidence="4" id="KW-1003">Cell membrane</keyword>
<keyword evidence="9 16" id="KW-0418">Kinase</keyword>
<dbReference type="InterPro" id="IPR003660">
    <property type="entry name" value="HAMP_dom"/>
</dbReference>
<organism evidence="16">
    <name type="scientific">human gut metagenome</name>
    <dbReference type="NCBI Taxonomy" id="408170"/>
    <lineage>
        <taxon>unclassified sequences</taxon>
        <taxon>metagenomes</taxon>
        <taxon>organismal metagenomes</taxon>
    </lineage>
</organism>
<accession>W1XY09</accession>
<dbReference type="Pfam" id="PF00512">
    <property type="entry name" value="HisKA"/>
    <property type="match status" value="1"/>
</dbReference>
<evidence type="ECO:0000256" key="7">
    <source>
        <dbReference type="ARBA" id="ARBA00022692"/>
    </source>
</evidence>
<sequence>YTFNIIPFSFNFLSLFIIHLLINSFISTFLIFNFNLPDEIGQLAKSFNVMAESLEKVEMNRRDFISNVSHELRSPITSIKGFIAGIIDGVIPKDKENEYLERAYFEIQRLTRLINDLLDLSAISS</sequence>
<dbReference type="FunFam" id="1.10.287.130:FF:000001">
    <property type="entry name" value="Two-component sensor histidine kinase"/>
    <property type="match status" value="1"/>
</dbReference>
<dbReference type="EMBL" id="AZMM01010547">
    <property type="protein sequence ID" value="ETJ35046.1"/>
    <property type="molecule type" value="Genomic_DNA"/>
</dbReference>
<evidence type="ECO:0000256" key="11">
    <source>
        <dbReference type="ARBA" id="ARBA00022989"/>
    </source>
</evidence>
<keyword evidence="7 14" id="KW-0812">Transmembrane</keyword>
<evidence type="ECO:0000256" key="13">
    <source>
        <dbReference type="ARBA" id="ARBA00023136"/>
    </source>
</evidence>
<dbReference type="EC" id="2.7.13.3" evidence="3"/>
<comment type="subcellular location">
    <subcellularLocation>
        <location evidence="2">Cell membrane</location>
        <topology evidence="2">Multi-pass membrane protein</topology>
    </subcellularLocation>
</comment>
<protein>
    <recommendedName>
        <fullName evidence="3">histidine kinase</fullName>
        <ecNumber evidence="3">2.7.13.3</ecNumber>
    </recommendedName>
</protein>
<feature type="transmembrane region" description="Helical" evidence="14">
    <location>
        <begin position="12"/>
        <end position="36"/>
    </location>
</feature>
<dbReference type="Gene3D" id="1.10.287.130">
    <property type="match status" value="1"/>
</dbReference>
<dbReference type="CDD" id="cd06225">
    <property type="entry name" value="HAMP"/>
    <property type="match status" value="1"/>
</dbReference>
<keyword evidence="5" id="KW-0597">Phosphoprotein</keyword>
<keyword evidence="10" id="KW-0067">ATP-binding</keyword>
<keyword evidence="11 14" id="KW-1133">Transmembrane helix</keyword>
<evidence type="ECO:0000256" key="8">
    <source>
        <dbReference type="ARBA" id="ARBA00022741"/>
    </source>
</evidence>
<evidence type="ECO:0000256" key="2">
    <source>
        <dbReference type="ARBA" id="ARBA00004651"/>
    </source>
</evidence>
<dbReference type="InterPro" id="IPR003661">
    <property type="entry name" value="HisK_dim/P_dom"/>
</dbReference>
<feature type="non-terminal residue" evidence="16">
    <location>
        <position position="1"/>
    </location>
</feature>
<dbReference type="SUPFAM" id="SSF47384">
    <property type="entry name" value="Homodimeric domain of signal transducing histidine kinase"/>
    <property type="match status" value="1"/>
</dbReference>
<name>W1XY09_9ZZZZ</name>
<feature type="domain" description="HAMP" evidence="15">
    <location>
        <begin position="37"/>
        <end position="59"/>
    </location>
</feature>
<dbReference type="PROSITE" id="PS50885">
    <property type="entry name" value="HAMP"/>
    <property type="match status" value="1"/>
</dbReference>
<evidence type="ECO:0000256" key="6">
    <source>
        <dbReference type="ARBA" id="ARBA00022679"/>
    </source>
</evidence>
<keyword evidence="12" id="KW-0902">Two-component regulatory system</keyword>
<feature type="non-terminal residue" evidence="16">
    <location>
        <position position="125"/>
    </location>
</feature>
<evidence type="ECO:0000256" key="3">
    <source>
        <dbReference type="ARBA" id="ARBA00012438"/>
    </source>
</evidence>
<dbReference type="PANTHER" id="PTHR45528:SF1">
    <property type="entry name" value="SENSOR HISTIDINE KINASE CPXA"/>
    <property type="match status" value="1"/>
</dbReference>
<dbReference type="AlphaFoldDB" id="W1XY09"/>